<dbReference type="Pfam" id="PF08044">
    <property type="entry name" value="DUF1707"/>
    <property type="match status" value="1"/>
</dbReference>
<feature type="domain" description="DUF1707" evidence="2">
    <location>
        <begin position="44"/>
        <end position="96"/>
    </location>
</feature>
<dbReference type="EMBL" id="LR134356">
    <property type="protein sequence ID" value="VEG58686.1"/>
    <property type="molecule type" value="Genomic_DNA"/>
</dbReference>
<dbReference type="KEGG" id="mauu:NCTC10437_05718"/>
<gene>
    <name evidence="3" type="ORF">NCTC10437_05718</name>
</gene>
<keyword evidence="4" id="KW-1185">Reference proteome</keyword>
<evidence type="ECO:0000259" key="2">
    <source>
        <dbReference type="Pfam" id="PF08044"/>
    </source>
</evidence>
<evidence type="ECO:0000313" key="4">
    <source>
        <dbReference type="Proteomes" id="UP000279306"/>
    </source>
</evidence>
<keyword evidence="1" id="KW-1133">Transmembrane helix</keyword>
<feature type="transmembrane region" description="Helical" evidence="1">
    <location>
        <begin position="120"/>
        <end position="142"/>
    </location>
</feature>
<reference evidence="3 4" key="1">
    <citation type="submission" date="2018-12" db="EMBL/GenBank/DDBJ databases">
        <authorList>
            <consortium name="Pathogen Informatics"/>
        </authorList>
    </citation>
    <scope>NUCLEOTIDE SEQUENCE [LARGE SCALE GENOMIC DNA]</scope>
    <source>
        <strain evidence="3 4">NCTC10437</strain>
    </source>
</reference>
<evidence type="ECO:0000256" key="1">
    <source>
        <dbReference type="SAM" id="Phobius"/>
    </source>
</evidence>
<sequence length="322" mass="34358">MRPEIATTGICVPPESGLACAVAGRTLTILNVATGSTGRRTSWMRAKDSDRNDTCQILDAALAEGQLSMAEHGERVKTATTASTLGQLQDLVSDLQSKESATPVITKVINRRTPGTGGGWAIKAAMAGVLVVLGIAIGWGLYGNSSSPLSFETDPGAKDDGIPATVLTPPRQLQSLGGFTGLFEQMRKKFGSTMGYELDIHEDMAYLDRPDPQDNRRSLTYYYRGGWGDPSGSPSAVSADERLVDLAAFDYEKTLGILRGAPETVGMDRADITDTWLRIEAGEDPGTPDAVTVEIIVSSDFGNGRIELYPDGSTKAIWPANR</sequence>
<keyword evidence="1" id="KW-0472">Membrane</keyword>
<organism evidence="3 4">
    <name type="scientific">Mycolicibacterium aurum</name>
    <name type="common">Mycobacterium aurum</name>
    <dbReference type="NCBI Taxonomy" id="1791"/>
    <lineage>
        <taxon>Bacteria</taxon>
        <taxon>Bacillati</taxon>
        <taxon>Actinomycetota</taxon>
        <taxon>Actinomycetes</taxon>
        <taxon>Mycobacteriales</taxon>
        <taxon>Mycobacteriaceae</taxon>
        <taxon>Mycolicibacterium</taxon>
    </lineage>
</organism>
<evidence type="ECO:0000313" key="3">
    <source>
        <dbReference type="EMBL" id="VEG58686.1"/>
    </source>
</evidence>
<keyword evidence="1" id="KW-0812">Transmembrane</keyword>
<accession>A0A3S4VYX9</accession>
<dbReference type="PANTHER" id="PTHR40763:SF4">
    <property type="entry name" value="DUF1707 DOMAIN-CONTAINING PROTEIN"/>
    <property type="match status" value="1"/>
</dbReference>
<dbReference type="Proteomes" id="UP000279306">
    <property type="component" value="Chromosome"/>
</dbReference>
<dbReference type="STRING" id="1791.GCA_001049355_01590"/>
<name>A0A3S4VYX9_MYCAU</name>
<dbReference type="PANTHER" id="PTHR40763">
    <property type="entry name" value="MEMBRANE PROTEIN-RELATED"/>
    <property type="match status" value="1"/>
</dbReference>
<dbReference type="InterPro" id="IPR012551">
    <property type="entry name" value="DUF1707_SHOCT-like"/>
</dbReference>
<protein>
    <submittedName>
        <fullName evidence="3">Protein of uncharacterized function (DUF1707)</fullName>
    </submittedName>
</protein>
<dbReference type="AlphaFoldDB" id="A0A3S4VYX9"/>
<proteinExistence type="predicted"/>